<sequence>MRRMPELWQDWPVSLRWAVTISLGVHLLVVFPLAFWLYTPIAMPQAPLSAVLRGPGESTQTAHDDSRTRAPLSAGETRKPTPKTPRVPRVQKKHDERPADTAAPLPPTRVGVAQGDAAAAPNVSAKAGSIGGAPELARDGADADALQRYRLALGGEARKAKRYPEVSRARGHEGVCEMMIVLSRNGGPPVVVPGRSSGSPTLDDAALVMTRLAAERTPVPAELQGRNLRIPLRIRFSLDDF</sequence>
<evidence type="ECO:0000256" key="2">
    <source>
        <dbReference type="ARBA" id="ARBA00022692"/>
    </source>
</evidence>
<dbReference type="PROSITE" id="PS52015">
    <property type="entry name" value="TONB_CTD"/>
    <property type="match status" value="1"/>
</dbReference>
<protein>
    <recommendedName>
        <fullName evidence="7">TonB C-terminal domain-containing protein</fullName>
    </recommendedName>
</protein>
<dbReference type="GO" id="GO:0055085">
    <property type="term" value="P:transmembrane transport"/>
    <property type="evidence" value="ECO:0007669"/>
    <property type="project" value="InterPro"/>
</dbReference>
<accession>A0A7R6TMN5</accession>
<gene>
    <name evidence="8" type="ORF">ICHIAU1_09750</name>
</gene>
<evidence type="ECO:0000313" key="9">
    <source>
        <dbReference type="Proteomes" id="UP000463961"/>
    </source>
</evidence>
<proteinExistence type="predicted"/>
<dbReference type="AlphaFoldDB" id="A0A7R6TMN5"/>
<comment type="subcellular location">
    <subcellularLocation>
        <location evidence="1">Membrane</location>
        <topology evidence="1">Single-pass membrane protein</topology>
    </subcellularLocation>
</comment>
<dbReference type="GO" id="GO:0016020">
    <property type="term" value="C:membrane"/>
    <property type="evidence" value="ECO:0007669"/>
    <property type="project" value="UniProtKB-SubCell"/>
</dbReference>
<dbReference type="Proteomes" id="UP000463961">
    <property type="component" value="Chromosome"/>
</dbReference>
<dbReference type="Gene3D" id="3.30.1150.10">
    <property type="match status" value="1"/>
</dbReference>
<name>A0A7R6TMN5_9RHOO</name>
<dbReference type="InterPro" id="IPR006260">
    <property type="entry name" value="TonB/TolA_C"/>
</dbReference>
<feature type="region of interest" description="Disordered" evidence="5">
    <location>
        <begin position="53"/>
        <end position="107"/>
    </location>
</feature>
<reference evidence="9" key="1">
    <citation type="submission" date="2020-01" db="EMBL/GenBank/DDBJ databases">
        <title>Phosphoaccumulans saitamaens gen. nov., sp. nov., a polyphosphate accumulating bacterium isolated from surface river water.</title>
        <authorList>
            <person name="Watanabe K."/>
            <person name="Suda W."/>
        </authorList>
    </citation>
    <scope>NUCLEOTIDE SEQUENCE [LARGE SCALE GENOMIC DNA]</scope>
    <source>
        <strain evidence="9">ICHIAU1</strain>
    </source>
</reference>
<dbReference type="NCBIfam" id="TIGR01352">
    <property type="entry name" value="tonB_Cterm"/>
    <property type="match status" value="1"/>
</dbReference>
<feature type="domain" description="TonB C-terminal" evidence="7">
    <location>
        <begin position="148"/>
        <end position="241"/>
    </location>
</feature>
<evidence type="ECO:0000256" key="4">
    <source>
        <dbReference type="ARBA" id="ARBA00023136"/>
    </source>
</evidence>
<evidence type="ECO:0000256" key="3">
    <source>
        <dbReference type="ARBA" id="ARBA00022989"/>
    </source>
</evidence>
<feature type="transmembrane region" description="Helical" evidence="6">
    <location>
        <begin position="15"/>
        <end position="38"/>
    </location>
</feature>
<dbReference type="OrthoDB" id="9792439at2"/>
<dbReference type="Pfam" id="PF03544">
    <property type="entry name" value="TonB_C"/>
    <property type="match status" value="1"/>
</dbReference>
<evidence type="ECO:0000259" key="7">
    <source>
        <dbReference type="PROSITE" id="PS52015"/>
    </source>
</evidence>
<evidence type="ECO:0000256" key="5">
    <source>
        <dbReference type="SAM" id="MobiDB-lite"/>
    </source>
</evidence>
<keyword evidence="9" id="KW-1185">Reference proteome</keyword>
<keyword evidence="4 6" id="KW-0472">Membrane</keyword>
<keyword evidence="3 6" id="KW-1133">Transmembrane helix</keyword>
<evidence type="ECO:0000256" key="6">
    <source>
        <dbReference type="SAM" id="Phobius"/>
    </source>
</evidence>
<evidence type="ECO:0000313" key="8">
    <source>
        <dbReference type="EMBL" id="BBU68692.1"/>
    </source>
</evidence>
<organism evidence="8 9">
    <name type="scientific">Fluviibacter phosphoraccumulans</name>
    <dbReference type="NCBI Taxonomy" id="1751046"/>
    <lineage>
        <taxon>Bacteria</taxon>
        <taxon>Pseudomonadati</taxon>
        <taxon>Pseudomonadota</taxon>
        <taxon>Betaproteobacteria</taxon>
        <taxon>Rhodocyclales</taxon>
        <taxon>Fluviibacteraceae</taxon>
        <taxon>Fluviibacter</taxon>
    </lineage>
</organism>
<dbReference type="EMBL" id="AP022345">
    <property type="protein sequence ID" value="BBU68692.1"/>
    <property type="molecule type" value="Genomic_DNA"/>
</dbReference>
<evidence type="ECO:0000256" key="1">
    <source>
        <dbReference type="ARBA" id="ARBA00004167"/>
    </source>
</evidence>
<dbReference type="InterPro" id="IPR037682">
    <property type="entry name" value="TonB_C"/>
</dbReference>
<dbReference type="RefSeq" id="WP_162050543.1">
    <property type="nucleotide sequence ID" value="NZ_AP022345.1"/>
</dbReference>
<keyword evidence="2 6" id="KW-0812">Transmembrane</keyword>
<dbReference type="SUPFAM" id="SSF74653">
    <property type="entry name" value="TolA/TonB C-terminal domain"/>
    <property type="match status" value="1"/>
</dbReference>